<feature type="compositionally biased region" description="Polar residues" evidence="1">
    <location>
        <begin position="626"/>
        <end position="640"/>
    </location>
</feature>
<feature type="compositionally biased region" description="Polar residues" evidence="1">
    <location>
        <begin position="272"/>
        <end position="283"/>
    </location>
</feature>
<gene>
    <name evidence="3" type="ORF">BT63DRAFT_280466</name>
</gene>
<feature type="region of interest" description="Disordered" evidence="1">
    <location>
        <begin position="565"/>
        <end position="591"/>
    </location>
</feature>
<name>A0A6A6UAV1_9PEZI</name>
<dbReference type="PANTHER" id="PTHR39463">
    <property type="entry name" value="MEDUSA"/>
    <property type="match status" value="1"/>
</dbReference>
<dbReference type="GO" id="GO:0005634">
    <property type="term" value="C:nucleus"/>
    <property type="evidence" value="ECO:0007669"/>
    <property type="project" value="TreeGrafter"/>
</dbReference>
<dbReference type="InterPro" id="IPR055509">
    <property type="entry name" value="DUF7082"/>
</dbReference>
<dbReference type="Pfam" id="PF23305">
    <property type="entry name" value="DUF7082"/>
    <property type="match status" value="1"/>
</dbReference>
<evidence type="ECO:0000256" key="1">
    <source>
        <dbReference type="SAM" id="MobiDB-lite"/>
    </source>
</evidence>
<sequence>MSGYEKSQESYVNDYDPTTRPSQGHSYGGYAQPSPSFDPHSTFVPTSQASEPHGGLPHANQMPFLGTTFAPRDQAFHHTPAPFMDARSRNFIELTSTGPYHGDTNEILRIEFKSQIEYTVPKYTFYFVFGGTSKVRATLAKDFYQEPYHHFSLTSTVPALPGASQGMPLMIDMQDENALSLEQKNIGMFFYGAGYYPEDRHSVPLQEASPYPSSLFALPASDRTASQRSQYGQASAMRPQYGYSMSPSLAPQSLRVRSPGLTNYGSYPPMAHTQSPQISTQPAASVPLSRSVSTSSEVWVRTSELRQHQSAPTRAYGTTPQFNPYAQYPDTKARLEIIGDLATMCHDWTDEEKSASRRIVEFQRTQIGSTITATFSAVSLEERSPNNPCISCIYWEKKDKCYVTSVDTIALLEGLVAVRFTVEEKNRIRRNLEGFKPYTVSKNKDECDDIFRLIMGFPSPKPRNIEKDIKIFPWSILSQALRKIIGKYSASYASTSSVLGTPQPSTAMYGTTLTETSEHQHPTASPASATSSTVPAAYAGGMTSTALSPRLPGGSAGLEITASSHDLRGSSSMPQLLGHGGPSLGPWASNPAPTPQYSSPYSTGLVGPASLPSGRSWDLSAYMEPQTGQTGHTTPASQTLRYYRTTGRAQEQTGEGNTQSSAAGPGYGPQGSRA</sequence>
<feature type="compositionally biased region" description="Polar residues" evidence="1">
    <location>
        <begin position="647"/>
        <end position="662"/>
    </location>
</feature>
<feature type="compositionally biased region" description="Polar residues" evidence="1">
    <location>
        <begin position="565"/>
        <end position="574"/>
    </location>
</feature>
<feature type="region of interest" description="Disordered" evidence="1">
    <location>
        <begin position="625"/>
        <end position="674"/>
    </location>
</feature>
<evidence type="ECO:0000259" key="2">
    <source>
        <dbReference type="Pfam" id="PF23305"/>
    </source>
</evidence>
<proteinExistence type="predicted"/>
<feature type="region of interest" description="Disordered" evidence="1">
    <location>
        <begin position="252"/>
        <end position="289"/>
    </location>
</feature>
<dbReference type="AlphaFoldDB" id="A0A6A6UAV1"/>
<accession>A0A6A6UAV1</accession>
<protein>
    <recommendedName>
        <fullName evidence="2">DUF7082 domain-containing protein</fullName>
    </recommendedName>
</protein>
<reference evidence="3" key="1">
    <citation type="journal article" date="2020" name="Stud. Mycol.">
        <title>101 Dothideomycetes genomes: a test case for predicting lifestyles and emergence of pathogens.</title>
        <authorList>
            <person name="Haridas S."/>
            <person name="Albert R."/>
            <person name="Binder M."/>
            <person name="Bloem J."/>
            <person name="Labutti K."/>
            <person name="Salamov A."/>
            <person name="Andreopoulos B."/>
            <person name="Baker S."/>
            <person name="Barry K."/>
            <person name="Bills G."/>
            <person name="Bluhm B."/>
            <person name="Cannon C."/>
            <person name="Castanera R."/>
            <person name="Culley D."/>
            <person name="Daum C."/>
            <person name="Ezra D."/>
            <person name="Gonzalez J."/>
            <person name="Henrissat B."/>
            <person name="Kuo A."/>
            <person name="Liang C."/>
            <person name="Lipzen A."/>
            <person name="Lutzoni F."/>
            <person name="Magnuson J."/>
            <person name="Mondo S."/>
            <person name="Nolan M."/>
            <person name="Ohm R."/>
            <person name="Pangilinan J."/>
            <person name="Park H.-J."/>
            <person name="Ramirez L."/>
            <person name="Alfaro M."/>
            <person name="Sun H."/>
            <person name="Tritt A."/>
            <person name="Yoshinaga Y."/>
            <person name="Zwiers L.-H."/>
            <person name="Turgeon B."/>
            <person name="Goodwin S."/>
            <person name="Spatafora J."/>
            <person name="Crous P."/>
            <person name="Grigoriev I."/>
        </authorList>
    </citation>
    <scope>NUCLEOTIDE SEQUENCE</scope>
    <source>
        <strain evidence="3">CBS 115976</strain>
    </source>
</reference>
<evidence type="ECO:0000313" key="3">
    <source>
        <dbReference type="EMBL" id="KAF2668567.1"/>
    </source>
</evidence>
<evidence type="ECO:0000313" key="4">
    <source>
        <dbReference type="Proteomes" id="UP000799302"/>
    </source>
</evidence>
<organism evidence="3 4">
    <name type="scientific">Microthyrium microscopicum</name>
    <dbReference type="NCBI Taxonomy" id="703497"/>
    <lineage>
        <taxon>Eukaryota</taxon>
        <taxon>Fungi</taxon>
        <taxon>Dikarya</taxon>
        <taxon>Ascomycota</taxon>
        <taxon>Pezizomycotina</taxon>
        <taxon>Dothideomycetes</taxon>
        <taxon>Dothideomycetes incertae sedis</taxon>
        <taxon>Microthyriales</taxon>
        <taxon>Microthyriaceae</taxon>
        <taxon>Microthyrium</taxon>
    </lineage>
</organism>
<feature type="compositionally biased region" description="Gly residues" evidence="1">
    <location>
        <begin position="665"/>
        <end position="674"/>
    </location>
</feature>
<dbReference type="Proteomes" id="UP000799302">
    <property type="component" value="Unassembled WGS sequence"/>
</dbReference>
<dbReference type="PANTHER" id="PTHR39463:SF1">
    <property type="entry name" value="MEDUSA"/>
    <property type="match status" value="1"/>
</dbReference>
<feature type="domain" description="DUF7082" evidence="2">
    <location>
        <begin position="332"/>
        <end position="485"/>
    </location>
</feature>
<dbReference type="OrthoDB" id="1751210at2759"/>
<dbReference type="EMBL" id="MU004236">
    <property type="protein sequence ID" value="KAF2668567.1"/>
    <property type="molecule type" value="Genomic_DNA"/>
</dbReference>
<keyword evidence="4" id="KW-1185">Reference proteome</keyword>
<feature type="region of interest" description="Disordered" evidence="1">
    <location>
        <begin position="1"/>
        <end position="56"/>
    </location>
</feature>